<dbReference type="Proteomes" id="UP000053477">
    <property type="component" value="Unassembled WGS sequence"/>
</dbReference>
<dbReference type="Pfam" id="PF03097">
    <property type="entry name" value="BRO1"/>
    <property type="match status" value="1"/>
</dbReference>
<evidence type="ECO:0000313" key="10">
    <source>
        <dbReference type="Proteomes" id="UP000053477"/>
    </source>
</evidence>
<dbReference type="SMART" id="SM01041">
    <property type="entry name" value="BRO1"/>
    <property type="match status" value="1"/>
</dbReference>
<proteinExistence type="predicted"/>
<dbReference type="CDD" id="cd09242">
    <property type="entry name" value="BRO1_ScBro1_like"/>
    <property type="match status" value="1"/>
</dbReference>
<dbReference type="GO" id="GO:0005768">
    <property type="term" value="C:endosome"/>
    <property type="evidence" value="ECO:0007669"/>
    <property type="project" value="UniProtKB-SubCell"/>
</dbReference>
<gene>
    <name evidence="9" type="ORF">SCHPADRAFT_993192</name>
</gene>
<reference evidence="9 10" key="1">
    <citation type="submission" date="2015-04" db="EMBL/GenBank/DDBJ databases">
        <title>Complete genome sequence of Schizopora paradoxa KUC8140, a cosmopolitan wood degrader in East Asia.</title>
        <authorList>
            <consortium name="DOE Joint Genome Institute"/>
            <person name="Min B."/>
            <person name="Park H."/>
            <person name="Jang Y."/>
            <person name="Kim J.-J."/>
            <person name="Kim K.H."/>
            <person name="Pangilinan J."/>
            <person name="Lipzen A."/>
            <person name="Riley R."/>
            <person name="Grigoriev I.V."/>
            <person name="Spatafora J.W."/>
            <person name="Choi I.-G."/>
        </authorList>
    </citation>
    <scope>NUCLEOTIDE SEQUENCE [LARGE SCALE GENOMIC DNA]</scope>
    <source>
        <strain evidence="9 10">KUC8140</strain>
    </source>
</reference>
<feature type="coiled-coil region" evidence="6">
    <location>
        <begin position="590"/>
        <end position="617"/>
    </location>
</feature>
<dbReference type="InterPro" id="IPR038499">
    <property type="entry name" value="BRO1_sf"/>
</dbReference>
<dbReference type="InParanoid" id="A0A0H2S4W6"/>
<dbReference type="OrthoDB" id="2141925at2759"/>
<feature type="compositionally biased region" description="Low complexity" evidence="7">
    <location>
        <begin position="782"/>
        <end position="794"/>
    </location>
</feature>
<dbReference type="STRING" id="27342.A0A0H2S4W6"/>
<evidence type="ECO:0000256" key="4">
    <source>
        <dbReference type="ARBA" id="ARBA00022753"/>
    </source>
</evidence>
<name>A0A0H2S4W6_9AGAM</name>
<dbReference type="InterPro" id="IPR004328">
    <property type="entry name" value="BRO1_dom"/>
</dbReference>
<dbReference type="PANTHER" id="PTHR23030:SF30">
    <property type="entry name" value="TYROSINE-PROTEIN PHOSPHATASE NON-RECEPTOR TYPE 23"/>
    <property type="match status" value="1"/>
</dbReference>
<dbReference type="FunCoup" id="A0A0H2S4W6">
    <property type="interactions" value="367"/>
</dbReference>
<dbReference type="Gene3D" id="1.20.140.50">
    <property type="entry name" value="alix/aip1 like domains"/>
    <property type="match status" value="1"/>
</dbReference>
<feature type="compositionally biased region" description="Low complexity" evidence="7">
    <location>
        <begin position="943"/>
        <end position="953"/>
    </location>
</feature>
<keyword evidence="3" id="KW-0963">Cytoplasm</keyword>
<evidence type="ECO:0000256" key="2">
    <source>
        <dbReference type="ARBA" id="ARBA00004496"/>
    </source>
</evidence>
<evidence type="ECO:0000313" key="9">
    <source>
        <dbReference type="EMBL" id="KLO18954.1"/>
    </source>
</evidence>
<comment type="subcellular location">
    <subcellularLocation>
        <location evidence="2">Cytoplasm</location>
    </subcellularLocation>
    <subcellularLocation>
        <location evidence="1">Endosome</location>
    </subcellularLocation>
</comment>
<accession>A0A0H2S4W6</accession>
<keyword evidence="6" id="KW-0175">Coiled coil</keyword>
<feature type="compositionally biased region" description="Pro residues" evidence="7">
    <location>
        <begin position="819"/>
        <end position="840"/>
    </location>
</feature>
<feature type="domain" description="BRO1" evidence="8">
    <location>
        <begin position="6"/>
        <end position="406"/>
    </location>
</feature>
<dbReference type="GO" id="GO:0043328">
    <property type="term" value="P:protein transport to vacuole involved in ubiquitin-dependent protein catabolic process via the multivesicular body sorting pathway"/>
    <property type="evidence" value="ECO:0007669"/>
    <property type="project" value="TreeGrafter"/>
</dbReference>
<feature type="compositionally biased region" description="Low complexity" evidence="7">
    <location>
        <begin position="801"/>
        <end position="816"/>
    </location>
</feature>
<evidence type="ECO:0000256" key="7">
    <source>
        <dbReference type="SAM" id="MobiDB-lite"/>
    </source>
</evidence>
<dbReference type="Pfam" id="PF13949">
    <property type="entry name" value="ALIX_LYPXL_bnd"/>
    <property type="match status" value="1"/>
</dbReference>
<evidence type="ECO:0000256" key="1">
    <source>
        <dbReference type="ARBA" id="ARBA00004177"/>
    </source>
</evidence>
<keyword evidence="4" id="KW-0967">Endosome</keyword>
<dbReference type="PROSITE" id="PS51180">
    <property type="entry name" value="BRO1"/>
    <property type="match status" value="1"/>
</dbReference>
<feature type="compositionally biased region" description="Polar residues" evidence="7">
    <location>
        <begin position="983"/>
        <end position="995"/>
    </location>
</feature>
<evidence type="ECO:0000256" key="3">
    <source>
        <dbReference type="ARBA" id="ARBA00022490"/>
    </source>
</evidence>
<dbReference type="Gene3D" id="1.20.120.560">
    <property type="entry name" value="alix/aip1 in complex with the ypdl late domain"/>
    <property type="match status" value="1"/>
</dbReference>
<dbReference type="AlphaFoldDB" id="A0A0H2S4W6"/>
<feature type="compositionally biased region" description="Polar residues" evidence="7">
    <location>
        <begin position="846"/>
        <end position="858"/>
    </location>
</feature>
<feature type="region of interest" description="Disordered" evidence="7">
    <location>
        <begin position="760"/>
        <end position="995"/>
    </location>
</feature>
<feature type="compositionally biased region" description="Low complexity" evidence="7">
    <location>
        <begin position="910"/>
        <end position="934"/>
    </location>
</feature>
<protein>
    <recommendedName>
        <fullName evidence="5">BRO domain-containing protein 1</fullName>
    </recommendedName>
</protein>
<dbReference type="Gene3D" id="1.25.40.280">
    <property type="entry name" value="alix/aip1 like domains"/>
    <property type="match status" value="1"/>
</dbReference>
<feature type="compositionally biased region" description="Low complexity" evidence="7">
    <location>
        <begin position="876"/>
        <end position="902"/>
    </location>
</feature>
<evidence type="ECO:0000256" key="6">
    <source>
        <dbReference type="SAM" id="Coils"/>
    </source>
</evidence>
<dbReference type="PANTHER" id="PTHR23030">
    <property type="entry name" value="PCD6 INTERACTING PROTEIN-RELATED"/>
    <property type="match status" value="1"/>
</dbReference>
<evidence type="ECO:0000256" key="5">
    <source>
        <dbReference type="ARBA" id="ARBA00041284"/>
    </source>
</evidence>
<dbReference type="InterPro" id="IPR025304">
    <property type="entry name" value="ALIX_V_dom"/>
</dbReference>
<sequence>MTQQSPTISVPKKSTEEVDWTTPIRNLIAQSYGESPDNYAAECAALQRCRQDAVRGAGSDMTARDLLFKYFGQLELLELRFAEIRVTFPWHDAFTNKLTTQTSLAFEKASIIFQMAATHSSIAAAQSRADPEGLKRAFHYFRTSAGMLSYINENFLHAPSTDLSREVVKFLVDIVLAQATEVFYEKCVFEKKTSGLVTKVANQTATMYTGLCEEVKEFMGKGLFDRNWVTILQIKAKYFTSLTHLHRAEAESAAGKYGEALARLMAAETQAKDAAKTAAAFGGMFMPQMSPNLPPDAGSAIMELTKVHSTLCAEKRKEAENDNDMIYHALIPNVDTLPRIDKIVVATPISIQEVYTAPDVQKTIGPDLFIKLVPLSVHESASVYSEEKAKLVRAEVERGDTADGEVRSALDAMGVKEGLGRYKLMVEGLHAEGTSELPADLSRMREDIALVEEQEPVTRLMAELVRLRDAVRAELNTISGDLDNEARECEAKRVKYEHNWTQTPSAGLTRSFRQDLKNHLSALDAASASDKQVVTLWDAVKGDIALLLSPQVEDIFRQSADHGPGGSLLDLDPANESRDDEERAKITNFVDEIEDRLARLNKIAQERKNVLRDLKEKIQTDDVSHLLLLNRRNSTVEPTLFAAELEKFKPFQTRLTSTVQHEQIALQELTKFWKALKEFAGRGPGAKKWEEREKRKKDTMRRFSRARDGYMEVRDGLAKGLQFYHDLTDLSTTLRRSVKSFISERTAESDAIISRIETEKRKATISSPPPLAERPRLPTSPPSSISALESSFSSMNMQNGSSSAQQPLQAPARQASYTLPPPPPPSSFSPPPVPSKPPSADPYANMFTSSSTPSQFQLAGTPPPPRPPVQSASYGQPNYSQPASQYQPSSSFPPCQPPQQYSPQPPSYGQPPQYGGYGSQPLQPQNAFSSSSSSFPPPPAPVSYQSQFSSPQSPQQPPGSYGGFPPPPPPTSQTPGSAPPYGQYSQSTGYPTYTR</sequence>
<organism evidence="9 10">
    <name type="scientific">Schizopora paradoxa</name>
    <dbReference type="NCBI Taxonomy" id="27342"/>
    <lineage>
        <taxon>Eukaryota</taxon>
        <taxon>Fungi</taxon>
        <taxon>Dikarya</taxon>
        <taxon>Basidiomycota</taxon>
        <taxon>Agaricomycotina</taxon>
        <taxon>Agaricomycetes</taxon>
        <taxon>Hymenochaetales</taxon>
        <taxon>Schizoporaceae</taxon>
        <taxon>Schizopora</taxon>
    </lineage>
</organism>
<feature type="region of interest" description="Disordered" evidence="7">
    <location>
        <begin position="563"/>
        <end position="582"/>
    </location>
</feature>
<keyword evidence="10" id="KW-1185">Reference proteome</keyword>
<dbReference type="EMBL" id="KQ085890">
    <property type="protein sequence ID" value="KLO18954.1"/>
    <property type="molecule type" value="Genomic_DNA"/>
</dbReference>
<evidence type="ECO:0000259" key="8">
    <source>
        <dbReference type="PROSITE" id="PS51180"/>
    </source>
</evidence>